<gene>
    <name evidence="1" type="ORF">Pla110_43900</name>
</gene>
<dbReference type="AlphaFoldDB" id="A0A518CTS7"/>
<keyword evidence="2" id="KW-1185">Reference proteome</keyword>
<proteinExistence type="predicted"/>
<dbReference type="EMBL" id="CP036281">
    <property type="protein sequence ID" value="QDU82629.1"/>
    <property type="molecule type" value="Genomic_DNA"/>
</dbReference>
<dbReference type="RefSeq" id="WP_144998989.1">
    <property type="nucleotide sequence ID" value="NZ_CP036281.1"/>
</dbReference>
<protein>
    <submittedName>
        <fullName evidence="1">Uncharacterized protein</fullName>
    </submittedName>
</protein>
<evidence type="ECO:0000313" key="1">
    <source>
        <dbReference type="EMBL" id="QDU82629.1"/>
    </source>
</evidence>
<dbReference type="Proteomes" id="UP000317178">
    <property type="component" value="Chromosome"/>
</dbReference>
<sequence>MTQTELIHEIARHTGESQRTISNRGFTLLVPELPEDNDREPFVVDWDRTQASRQIPLTLYRSSRILNPEWA</sequence>
<accession>A0A518CTS7</accession>
<reference evidence="1 2" key="1">
    <citation type="submission" date="2019-02" db="EMBL/GenBank/DDBJ databases">
        <title>Deep-cultivation of Planctomycetes and their phenomic and genomic characterization uncovers novel biology.</title>
        <authorList>
            <person name="Wiegand S."/>
            <person name="Jogler M."/>
            <person name="Boedeker C."/>
            <person name="Pinto D."/>
            <person name="Vollmers J."/>
            <person name="Rivas-Marin E."/>
            <person name="Kohn T."/>
            <person name="Peeters S.H."/>
            <person name="Heuer A."/>
            <person name="Rast P."/>
            <person name="Oberbeckmann S."/>
            <person name="Bunk B."/>
            <person name="Jeske O."/>
            <person name="Meyerdierks A."/>
            <person name="Storesund J.E."/>
            <person name="Kallscheuer N."/>
            <person name="Luecker S."/>
            <person name="Lage O.M."/>
            <person name="Pohl T."/>
            <person name="Merkel B.J."/>
            <person name="Hornburger P."/>
            <person name="Mueller R.-W."/>
            <person name="Bruemmer F."/>
            <person name="Labrenz M."/>
            <person name="Spormann A.M."/>
            <person name="Op den Camp H."/>
            <person name="Overmann J."/>
            <person name="Amann R."/>
            <person name="Jetten M.S.M."/>
            <person name="Mascher T."/>
            <person name="Medema M.H."/>
            <person name="Devos D.P."/>
            <person name="Kaster A.-K."/>
            <person name="Ovreas L."/>
            <person name="Rohde M."/>
            <person name="Galperin M.Y."/>
            <person name="Jogler C."/>
        </authorList>
    </citation>
    <scope>NUCLEOTIDE SEQUENCE [LARGE SCALE GENOMIC DNA]</scope>
    <source>
        <strain evidence="1 2">Pla110</strain>
    </source>
</reference>
<dbReference type="KEGG" id="plon:Pla110_43900"/>
<dbReference type="OrthoDB" id="281889at2"/>
<evidence type="ECO:0000313" key="2">
    <source>
        <dbReference type="Proteomes" id="UP000317178"/>
    </source>
</evidence>
<name>A0A518CTS7_9PLAN</name>
<organism evidence="1 2">
    <name type="scientific">Polystyrenella longa</name>
    <dbReference type="NCBI Taxonomy" id="2528007"/>
    <lineage>
        <taxon>Bacteria</taxon>
        <taxon>Pseudomonadati</taxon>
        <taxon>Planctomycetota</taxon>
        <taxon>Planctomycetia</taxon>
        <taxon>Planctomycetales</taxon>
        <taxon>Planctomycetaceae</taxon>
        <taxon>Polystyrenella</taxon>
    </lineage>
</organism>